<keyword evidence="3" id="KW-1185">Reference proteome</keyword>
<evidence type="ECO:0000313" key="2">
    <source>
        <dbReference type="EMBL" id="CAG2224568.1"/>
    </source>
</evidence>
<feature type="compositionally biased region" description="Low complexity" evidence="1">
    <location>
        <begin position="732"/>
        <end position="749"/>
    </location>
</feature>
<name>A0A8S3SY88_MYTED</name>
<feature type="compositionally biased region" description="Low complexity" evidence="1">
    <location>
        <begin position="1630"/>
        <end position="1641"/>
    </location>
</feature>
<feature type="region of interest" description="Disordered" evidence="1">
    <location>
        <begin position="1615"/>
        <end position="1662"/>
    </location>
</feature>
<feature type="region of interest" description="Disordered" evidence="1">
    <location>
        <begin position="1506"/>
        <end position="1547"/>
    </location>
</feature>
<feature type="compositionally biased region" description="Basic residues" evidence="1">
    <location>
        <begin position="622"/>
        <end position="631"/>
    </location>
</feature>
<feature type="region of interest" description="Disordered" evidence="1">
    <location>
        <begin position="1095"/>
        <end position="1147"/>
    </location>
</feature>
<accession>A0A8S3SY88</accession>
<feature type="compositionally biased region" description="Polar residues" evidence="1">
    <location>
        <begin position="1642"/>
        <end position="1660"/>
    </location>
</feature>
<feature type="region of interest" description="Disordered" evidence="1">
    <location>
        <begin position="728"/>
        <end position="801"/>
    </location>
</feature>
<feature type="region of interest" description="Disordered" evidence="1">
    <location>
        <begin position="578"/>
        <end position="704"/>
    </location>
</feature>
<feature type="compositionally biased region" description="Polar residues" evidence="1">
    <location>
        <begin position="495"/>
        <end position="505"/>
    </location>
</feature>
<organism evidence="2 3">
    <name type="scientific">Mytilus edulis</name>
    <name type="common">Blue mussel</name>
    <dbReference type="NCBI Taxonomy" id="6550"/>
    <lineage>
        <taxon>Eukaryota</taxon>
        <taxon>Metazoa</taxon>
        <taxon>Spiralia</taxon>
        <taxon>Lophotrochozoa</taxon>
        <taxon>Mollusca</taxon>
        <taxon>Bivalvia</taxon>
        <taxon>Autobranchia</taxon>
        <taxon>Pteriomorphia</taxon>
        <taxon>Mytilida</taxon>
        <taxon>Mytiloidea</taxon>
        <taxon>Mytilidae</taxon>
        <taxon>Mytilinae</taxon>
        <taxon>Mytilus</taxon>
    </lineage>
</organism>
<proteinExistence type="predicted"/>
<dbReference type="EMBL" id="CAJPWZ010001808">
    <property type="protein sequence ID" value="CAG2224568.1"/>
    <property type="molecule type" value="Genomic_DNA"/>
</dbReference>
<feature type="region of interest" description="Disordered" evidence="1">
    <location>
        <begin position="896"/>
        <end position="916"/>
    </location>
</feature>
<feature type="region of interest" description="Disordered" evidence="1">
    <location>
        <begin position="1559"/>
        <end position="1581"/>
    </location>
</feature>
<feature type="compositionally biased region" description="Polar residues" evidence="1">
    <location>
        <begin position="685"/>
        <end position="704"/>
    </location>
</feature>
<reference evidence="2" key="1">
    <citation type="submission" date="2021-03" db="EMBL/GenBank/DDBJ databases">
        <authorList>
            <person name="Bekaert M."/>
        </authorList>
    </citation>
    <scope>NUCLEOTIDE SEQUENCE</scope>
</reference>
<evidence type="ECO:0000313" key="3">
    <source>
        <dbReference type="Proteomes" id="UP000683360"/>
    </source>
</evidence>
<dbReference type="Proteomes" id="UP000683360">
    <property type="component" value="Unassembled WGS sequence"/>
</dbReference>
<feature type="compositionally biased region" description="Polar residues" evidence="1">
    <location>
        <begin position="1004"/>
        <end position="1020"/>
    </location>
</feature>
<gene>
    <name evidence="2" type="ORF">MEDL_37760</name>
</gene>
<protein>
    <submittedName>
        <fullName evidence="2">Uncharacterized protein</fullName>
    </submittedName>
</protein>
<feature type="compositionally biased region" description="Basic and acidic residues" evidence="1">
    <location>
        <begin position="763"/>
        <end position="777"/>
    </location>
</feature>
<feature type="region of interest" description="Disordered" evidence="1">
    <location>
        <begin position="985"/>
        <end position="1020"/>
    </location>
</feature>
<feature type="compositionally biased region" description="Low complexity" evidence="1">
    <location>
        <begin position="1508"/>
        <end position="1529"/>
    </location>
</feature>
<sequence>MLNYNLIQTLRKRMMLIIRQITKSFASLVICILLVFFGNVQLGESRVLGRQLLSTDSDETFDMHNKLDKTIKITNVSPNETPSYKSAANSHNTQSEYSNYLPIGAADNKNKNIMEDMLNNVIDKIIKETIDNITNLRHVNQMKSEIQNYGTGTQQVIKMKDPSILQNNAKPTVDERWNEFKNANNEQFSPRGNMNLQFRDENTRMKTKNDDVIRTIYTGNENKKDYNRMTSDGHKNGLVDTIPHITRPNNWKVFKTAGGKQLIDDTPLIGKSVDMTGIRNDNLNGRSSKQNTKLEAYSRKQIESFGKQLQNQMHESYNSNTNPSRTFQEGRNQNVLRGSFNTETTFNENINIKANGKLSNKNTTDINVERELGIIQQAGANNSKVNNLEKSMVSKNHISNNTNYEYMRAEQNTINEENTSTIEENKKNISSLNEWVTKTIKSALNNYKNASFTNNLLDKQEFLTRMENIKKELLKKMLTKSEASSTTQLHLTELRAQQNKTTNNKKGVAKKRKQKSYKKNKKTKFTKGNFNSIKNFLFSLGNDKKSTKPRYNKIVSPSGKEEVFVYEVVEVVHHGNASEQATETINTTKSISLSKPTTKLSTNSSNSEIKAKNNIPKNNMKSTKRNRKAKKTKSDSKSTNSNRSLIKKIKQGMMSKGSDIGNLVQKKRKTEKRTKTEASQDKPITRSSTASNRKKPSQINTIKQTIKTKVNPGLISISIPGINQSTYAQIPSNSKNGVNKPSSSSNNKNIDVSLNNQMTENIESSKNKMNDRKKDDNSTPTTQLTGKIPLANPLTESPLTPRSRFMTHLDEAKILAIRKHLVRMLQQINGHIAATRTKNIELIKQQNEVNLLDRQKEKNILEQTLSGNIVKNSETTENKANERHIVTESLTGAEPGIHKTNQIKSSKPTTMGTDGKPTVNSITNQNLISKEEAVLSKSNNIILKEIRPSYFKPAFNNFIDVEFLNPGETLHRINVSEITEKVKNQNNVATSEAPADRNLKQPPLGTQTSDVKESSSASINQTNTLQSNIIDNSKHTNMNKKMLTKNLQALLKMSDMLLAKQSNMQHGKLLPGAFNEPLNHNQENMNGFMQNELNIHQPNTNSMNGIPNAATNNSPQGQTDVPKSGQSSNHSDLSSVHKSQSSWNLPRITTTPSLRKLEMPFGVENRNNHNIPQNVLESNRMPSNFRNQVFAENPLPDLNQAIIQHMKDKSRNTLHVGLPENQSDRHLLGNALMLDHVNNYFRNKFDHIKGSDHHPNINTVNSQNKQNGIHSSMLSNLKQNTVQNSVGGTIFPVHDHSSLSDQKLTDFKNKMFSAQAGRTSHGAAHLSGRNIQKKWVTDNKYNDITPNFPAKNNRNGMFFRNDRIFNIGPQSSGMFQNGIGSQMKTETPNMQPNNMIDLQFLNPGSHTSAVHKPIENGTTGMASNSVSLTNPNISSNSEFVAYNHLQRMLDNWSTPSPSYPNEHGNHRTTQRTVSKQFHNSYHNLVPSWNSKWPAAQVPASKRLPQVNQISQKPQQTSPIQSQIPQNQQQLSKNNHQSSPNADQNLSFQNQISPNRNQISQNQQHSLPSVHQPSNSNSMINNLPTQRTRITKQSSVHHLIPKVSLQFSSNRPVKLTGNVLPKESGTTSPYNWNSNTNQNTNNVHSFQSRGGLNNPSISGHVTENKMTRSGKDVAGNVWFNHKKLFNSFIPESTIASNSILNGADAASQILNSVFSNNIHSQSSSLRKDMLKPITNKKWYSYILNV</sequence>
<feature type="compositionally biased region" description="Polar residues" evidence="1">
    <location>
        <begin position="1530"/>
        <end position="1547"/>
    </location>
</feature>
<feature type="region of interest" description="Disordered" evidence="1">
    <location>
        <begin position="495"/>
        <end position="524"/>
    </location>
</feature>
<feature type="compositionally biased region" description="Polar residues" evidence="1">
    <location>
        <begin position="750"/>
        <end position="762"/>
    </location>
</feature>
<feature type="compositionally biased region" description="Polar residues" evidence="1">
    <location>
        <begin position="899"/>
        <end position="916"/>
    </location>
</feature>
<comment type="caution">
    <text evidence="2">The sequence shown here is derived from an EMBL/GenBank/DDBJ whole genome shotgun (WGS) entry which is preliminary data.</text>
</comment>
<dbReference type="OrthoDB" id="6122027at2759"/>
<feature type="compositionally biased region" description="Basic and acidic residues" evidence="1">
    <location>
        <begin position="673"/>
        <end position="684"/>
    </location>
</feature>
<evidence type="ECO:0000256" key="1">
    <source>
        <dbReference type="SAM" id="MobiDB-lite"/>
    </source>
</evidence>
<feature type="compositionally biased region" description="Basic residues" evidence="1">
    <location>
        <begin position="507"/>
        <end position="524"/>
    </location>
</feature>
<feature type="compositionally biased region" description="Polar residues" evidence="1">
    <location>
        <begin position="578"/>
        <end position="608"/>
    </location>
</feature>